<dbReference type="AlphaFoldDB" id="A0A4R2GL26"/>
<evidence type="ECO:0000256" key="11">
    <source>
        <dbReference type="ARBA" id="ARBA00022741"/>
    </source>
</evidence>
<keyword evidence="11 22" id="KW-0547">Nucleotide-binding</keyword>
<dbReference type="GO" id="GO:0046872">
    <property type="term" value="F:metal ion binding"/>
    <property type="evidence" value="ECO:0007669"/>
    <property type="project" value="UniProtKB-KW"/>
</dbReference>
<dbReference type="GO" id="GO:0004326">
    <property type="term" value="F:tetrahydrofolylpolyglutamate synthase activity"/>
    <property type="evidence" value="ECO:0007669"/>
    <property type="project" value="UniProtKB-EC"/>
</dbReference>
<dbReference type="InterPro" id="IPR001645">
    <property type="entry name" value="Folylpolyglutamate_synth"/>
</dbReference>
<dbReference type="GO" id="GO:0005524">
    <property type="term" value="F:ATP binding"/>
    <property type="evidence" value="ECO:0007669"/>
    <property type="project" value="UniProtKB-KW"/>
</dbReference>
<evidence type="ECO:0000256" key="21">
    <source>
        <dbReference type="ARBA" id="ARBA00049161"/>
    </source>
</evidence>
<dbReference type="FunFam" id="3.40.1190.10:FF:000011">
    <property type="entry name" value="Folylpolyglutamate synthase/dihydrofolate synthase"/>
    <property type="match status" value="1"/>
</dbReference>
<evidence type="ECO:0000256" key="18">
    <source>
        <dbReference type="ARBA" id="ARBA00047493"/>
    </source>
</evidence>
<comment type="similarity">
    <text evidence="5 22">Belongs to the folylpolyglutamate synthase family.</text>
</comment>
<dbReference type="GO" id="GO:0046656">
    <property type="term" value="P:folic acid biosynthetic process"/>
    <property type="evidence" value="ECO:0007669"/>
    <property type="project" value="UniProtKB-KW"/>
</dbReference>
<evidence type="ECO:0000256" key="7">
    <source>
        <dbReference type="ARBA" id="ARBA00013025"/>
    </source>
</evidence>
<dbReference type="OrthoDB" id="9809356at2"/>
<dbReference type="PIRSF" id="PIRSF001563">
    <property type="entry name" value="Folylpolyglu_synth"/>
    <property type="match status" value="1"/>
</dbReference>
<organism evidence="25 26">
    <name type="scientific">Natronoflexus pectinivorans</name>
    <dbReference type="NCBI Taxonomy" id="682526"/>
    <lineage>
        <taxon>Bacteria</taxon>
        <taxon>Pseudomonadati</taxon>
        <taxon>Bacteroidota</taxon>
        <taxon>Bacteroidia</taxon>
        <taxon>Marinilabiliales</taxon>
        <taxon>Marinilabiliaceae</taxon>
        <taxon>Natronoflexus</taxon>
    </lineage>
</organism>
<dbReference type="InterPro" id="IPR018109">
    <property type="entry name" value="Folylpolyglutamate_synth_CS"/>
</dbReference>
<dbReference type="PANTHER" id="PTHR11136">
    <property type="entry name" value="FOLYLPOLYGLUTAMATE SYNTHASE-RELATED"/>
    <property type="match status" value="1"/>
</dbReference>
<dbReference type="PANTHER" id="PTHR11136:SF0">
    <property type="entry name" value="DIHYDROFOLATE SYNTHETASE-RELATED"/>
    <property type="match status" value="1"/>
</dbReference>
<feature type="domain" description="Mur ligase C-terminal" evidence="23">
    <location>
        <begin position="303"/>
        <end position="420"/>
    </location>
</feature>
<evidence type="ECO:0000313" key="26">
    <source>
        <dbReference type="Proteomes" id="UP000295221"/>
    </source>
</evidence>
<protein>
    <recommendedName>
        <fullName evidence="8">Dihydrofolate synthase/folylpolyglutamate synthase</fullName>
        <ecNumber evidence="6">6.3.2.12</ecNumber>
        <ecNumber evidence="7">6.3.2.17</ecNumber>
    </recommendedName>
    <alternativeName>
        <fullName evidence="17">Folylpoly-gamma-glutamate synthetase-dihydrofolate synthetase</fullName>
    </alternativeName>
    <alternativeName>
        <fullName evidence="15">Folylpolyglutamate synthetase</fullName>
    </alternativeName>
    <alternativeName>
        <fullName evidence="16">Tetrahydrofolylpolyglutamate synthase</fullName>
    </alternativeName>
</protein>
<evidence type="ECO:0000259" key="24">
    <source>
        <dbReference type="Pfam" id="PF08245"/>
    </source>
</evidence>
<dbReference type="SUPFAM" id="SSF53623">
    <property type="entry name" value="MurD-like peptide ligases, catalytic domain"/>
    <property type="match status" value="1"/>
</dbReference>
<comment type="cofactor">
    <cofactor evidence="1">
        <name>Mg(2+)</name>
        <dbReference type="ChEBI" id="CHEBI:18420"/>
    </cofactor>
</comment>
<evidence type="ECO:0000256" key="1">
    <source>
        <dbReference type="ARBA" id="ARBA00001946"/>
    </source>
</evidence>
<sequence length="428" mass="48116">MNYSEAIQFLFDQLPMFQRSGAVAYKNNLDNTHYLDRWFNHPHKQFKSIHIAGTNGKGSVSHMLASVFQEAGYKTGLYTSPHLKDFRERIRINGDMISEEMVTKFVIKNKQIIEEISPSFFEMTVAMAFQYFALENVEMAIVETGMGGRLDSTNIITPQCSVITNIGMDHMQFLGNDIPSIAKEKAGIIKEGVPVVIGRKQTETTAVFCKTAEEKNTKTIYAEDLFEVILKSKETNYLLTDITFQDQKWLSDIKLPLAGHYQLENLRTVAATIHSMKMNGFHLSSEDVKRGIEKTITNTGLMGRWQTLNTSPLTICDTGHNADGISQILHQIAETPHNHLHMVIGMVNDKDVDGILRMLPKNASYYFTRAEIPRSLPSEQLKEKAIKHGLLGNCYDSVQKALNEAKKNASDNDLIFIGGSTFIVAEVV</sequence>
<dbReference type="SUPFAM" id="SSF53244">
    <property type="entry name" value="MurD-like peptide ligases, peptide-binding domain"/>
    <property type="match status" value="1"/>
</dbReference>
<evidence type="ECO:0000256" key="10">
    <source>
        <dbReference type="ARBA" id="ARBA00022723"/>
    </source>
</evidence>
<comment type="pathway">
    <text evidence="4">Cofactor biosynthesis; tetrahydrofolylpolyglutamate biosynthesis.</text>
</comment>
<dbReference type="EC" id="6.3.2.17" evidence="7"/>
<keyword evidence="13" id="KW-0460">Magnesium</keyword>
<keyword evidence="14" id="KW-0289">Folate biosynthesis</keyword>
<evidence type="ECO:0000256" key="20">
    <source>
        <dbReference type="ARBA" id="ARBA00049035"/>
    </source>
</evidence>
<dbReference type="EC" id="6.3.2.12" evidence="6"/>
<keyword evidence="9 22" id="KW-0436">Ligase</keyword>
<dbReference type="InterPro" id="IPR036565">
    <property type="entry name" value="Mur-like_cat_sf"/>
</dbReference>
<evidence type="ECO:0000256" key="4">
    <source>
        <dbReference type="ARBA" id="ARBA00005150"/>
    </source>
</evidence>
<dbReference type="EMBL" id="SLWK01000002">
    <property type="protein sequence ID" value="TCO09654.1"/>
    <property type="molecule type" value="Genomic_DNA"/>
</dbReference>
<evidence type="ECO:0000256" key="8">
    <source>
        <dbReference type="ARBA" id="ARBA00019357"/>
    </source>
</evidence>
<reference evidence="25 26" key="1">
    <citation type="submission" date="2019-03" db="EMBL/GenBank/DDBJ databases">
        <title>Genomic Encyclopedia of Type Strains, Phase IV (KMG-IV): sequencing the most valuable type-strain genomes for metagenomic binning, comparative biology and taxonomic classification.</title>
        <authorList>
            <person name="Goeker M."/>
        </authorList>
    </citation>
    <scope>NUCLEOTIDE SEQUENCE [LARGE SCALE GENOMIC DNA]</scope>
    <source>
        <strain evidence="25 26">DSM 24179</strain>
    </source>
</reference>
<comment type="function">
    <text evidence="2">Functions in two distinct reactions of the de novo folate biosynthetic pathway. Catalyzes the addition of a glutamate residue to dihydropteroate (7,8-dihydropteroate or H2Pte) to form dihydrofolate (7,8-dihydrofolate monoglutamate or H2Pte-Glu). Also catalyzes successive additions of L-glutamate to tetrahydrofolate or 10-formyltetrahydrofolate or 5,10-methylenetetrahydrofolate, leading to folylpolyglutamate derivatives.</text>
</comment>
<proteinExistence type="inferred from homology"/>
<feature type="domain" description="Mur ligase central" evidence="24">
    <location>
        <begin position="51"/>
        <end position="271"/>
    </location>
</feature>
<dbReference type="InterPro" id="IPR036615">
    <property type="entry name" value="Mur_ligase_C_dom_sf"/>
</dbReference>
<evidence type="ECO:0000256" key="13">
    <source>
        <dbReference type="ARBA" id="ARBA00022842"/>
    </source>
</evidence>
<evidence type="ECO:0000256" key="9">
    <source>
        <dbReference type="ARBA" id="ARBA00022598"/>
    </source>
</evidence>
<comment type="catalytic activity">
    <reaction evidence="18">
        <text>(6S)-5,6,7,8-tetrahydrofolyl-(gamma-L-Glu)(n) + L-glutamate + ATP = (6S)-5,6,7,8-tetrahydrofolyl-(gamma-L-Glu)(n+1) + ADP + phosphate + H(+)</text>
        <dbReference type="Rhea" id="RHEA:10580"/>
        <dbReference type="Rhea" id="RHEA-COMP:14738"/>
        <dbReference type="Rhea" id="RHEA-COMP:14740"/>
        <dbReference type="ChEBI" id="CHEBI:15378"/>
        <dbReference type="ChEBI" id="CHEBI:29985"/>
        <dbReference type="ChEBI" id="CHEBI:30616"/>
        <dbReference type="ChEBI" id="CHEBI:43474"/>
        <dbReference type="ChEBI" id="CHEBI:141005"/>
        <dbReference type="ChEBI" id="CHEBI:456216"/>
        <dbReference type="EC" id="6.3.2.17"/>
    </reaction>
</comment>
<gene>
    <name evidence="25" type="ORF">EV194_10278</name>
</gene>
<evidence type="ECO:0000256" key="16">
    <source>
        <dbReference type="ARBA" id="ARBA00030592"/>
    </source>
</evidence>
<keyword evidence="10" id="KW-0479">Metal-binding</keyword>
<dbReference type="PROSITE" id="PS01012">
    <property type="entry name" value="FOLYLPOLYGLU_SYNT_2"/>
    <property type="match status" value="1"/>
</dbReference>
<dbReference type="NCBIfam" id="TIGR01499">
    <property type="entry name" value="folC"/>
    <property type="match status" value="1"/>
</dbReference>
<evidence type="ECO:0000256" key="15">
    <source>
        <dbReference type="ARBA" id="ARBA00030048"/>
    </source>
</evidence>
<comment type="catalytic activity">
    <reaction evidence="19">
        <text>10-formyltetrahydrofolyl-(gamma-L-Glu)(n) + L-glutamate + ATP = 10-formyltetrahydrofolyl-(gamma-L-Glu)(n+1) + ADP + phosphate + H(+)</text>
        <dbReference type="Rhea" id="RHEA:51904"/>
        <dbReference type="Rhea" id="RHEA-COMP:13088"/>
        <dbReference type="Rhea" id="RHEA-COMP:14300"/>
        <dbReference type="ChEBI" id="CHEBI:15378"/>
        <dbReference type="ChEBI" id="CHEBI:29985"/>
        <dbReference type="ChEBI" id="CHEBI:30616"/>
        <dbReference type="ChEBI" id="CHEBI:43474"/>
        <dbReference type="ChEBI" id="CHEBI:134413"/>
        <dbReference type="ChEBI" id="CHEBI:456216"/>
        <dbReference type="EC" id="6.3.2.17"/>
    </reaction>
</comment>
<dbReference type="GO" id="GO:0008841">
    <property type="term" value="F:dihydrofolate synthase activity"/>
    <property type="evidence" value="ECO:0007669"/>
    <property type="project" value="UniProtKB-EC"/>
</dbReference>
<keyword evidence="12 22" id="KW-0067">ATP-binding</keyword>
<keyword evidence="26" id="KW-1185">Reference proteome</keyword>
<evidence type="ECO:0000256" key="19">
    <source>
        <dbReference type="ARBA" id="ARBA00047808"/>
    </source>
</evidence>
<evidence type="ECO:0000256" key="6">
    <source>
        <dbReference type="ARBA" id="ARBA00013023"/>
    </source>
</evidence>
<dbReference type="Gene3D" id="3.40.1190.10">
    <property type="entry name" value="Mur-like, catalytic domain"/>
    <property type="match status" value="1"/>
</dbReference>
<dbReference type="Pfam" id="PF08245">
    <property type="entry name" value="Mur_ligase_M"/>
    <property type="match status" value="1"/>
</dbReference>
<name>A0A4R2GL26_9BACT</name>
<evidence type="ECO:0000256" key="17">
    <source>
        <dbReference type="ARBA" id="ARBA00032510"/>
    </source>
</evidence>
<evidence type="ECO:0000256" key="12">
    <source>
        <dbReference type="ARBA" id="ARBA00022840"/>
    </source>
</evidence>
<dbReference type="Pfam" id="PF02875">
    <property type="entry name" value="Mur_ligase_C"/>
    <property type="match status" value="1"/>
</dbReference>
<evidence type="ECO:0000256" key="3">
    <source>
        <dbReference type="ARBA" id="ARBA00004799"/>
    </source>
</evidence>
<comment type="caution">
    <text evidence="25">The sequence shown here is derived from an EMBL/GenBank/DDBJ whole genome shotgun (WGS) entry which is preliminary data.</text>
</comment>
<dbReference type="GO" id="GO:0005737">
    <property type="term" value="C:cytoplasm"/>
    <property type="evidence" value="ECO:0007669"/>
    <property type="project" value="TreeGrafter"/>
</dbReference>
<comment type="catalytic activity">
    <reaction evidence="21">
        <text>7,8-dihydropteroate + L-glutamate + ATP = 7,8-dihydrofolate + ADP + phosphate + H(+)</text>
        <dbReference type="Rhea" id="RHEA:23584"/>
        <dbReference type="ChEBI" id="CHEBI:15378"/>
        <dbReference type="ChEBI" id="CHEBI:17839"/>
        <dbReference type="ChEBI" id="CHEBI:29985"/>
        <dbReference type="ChEBI" id="CHEBI:30616"/>
        <dbReference type="ChEBI" id="CHEBI:43474"/>
        <dbReference type="ChEBI" id="CHEBI:57451"/>
        <dbReference type="ChEBI" id="CHEBI:456216"/>
        <dbReference type="EC" id="6.3.2.12"/>
    </reaction>
</comment>
<evidence type="ECO:0000256" key="5">
    <source>
        <dbReference type="ARBA" id="ARBA00008276"/>
    </source>
</evidence>
<dbReference type="Proteomes" id="UP000295221">
    <property type="component" value="Unassembled WGS sequence"/>
</dbReference>
<dbReference type="Gene3D" id="3.90.190.20">
    <property type="entry name" value="Mur ligase, C-terminal domain"/>
    <property type="match status" value="1"/>
</dbReference>
<evidence type="ECO:0000313" key="25">
    <source>
        <dbReference type="EMBL" id="TCO09654.1"/>
    </source>
</evidence>
<evidence type="ECO:0000256" key="14">
    <source>
        <dbReference type="ARBA" id="ARBA00022909"/>
    </source>
</evidence>
<evidence type="ECO:0000259" key="23">
    <source>
        <dbReference type="Pfam" id="PF02875"/>
    </source>
</evidence>
<comment type="pathway">
    <text evidence="3">Cofactor biosynthesis; tetrahydrofolate biosynthesis; 7,8-dihydrofolate from 2-amino-4-hydroxy-6-hydroxymethyl-7,8-dihydropteridine diphosphate and 4-aminobenzoate: step 2/2.</text>
</comment>
<evidence type="ECO:0000256" key="22">
    <source>
        <dbReference type="PIRNR" id="PIRNR001563"/>
    </source>
</evidence>
<dbReference type="InterPro" id="IPR013221">
    <property type="entry name" value="Mur_ligase_cen"/>
</dbReference>
<accession>A0A4R2GL26</accession>
<comment type="catalytic activity">
    <reaction evidence="20">
        <text>(6R)-5,10-methylenetetrahydrofolyl-(gamma-L-Glu)(n) + L-glutamate + ATP = (6R)-5,10-methylenetetrahydrofolyl-(gamma-L-Glu)(n+1) + ADP + phosphate + H(+)</text>
        <dbReference type="Rhea" id="RHEA:51912"/>
        <dbReference type="Rhea" id="RHEA-COMP:13257"/>
        <dbReference type="Rhea" id="RHEA-COMP:13258"/>
        <dbReference type="ChEBI" id="CHEBI:15378"/>
        <dbReference type="ChEBI" id="CHEBI:29985"/>
        <dbReference type="ChEBI" id="CHEBI:30616"/>
        <dbReference type="ChEBI" id="CHEBI:43474"/>
        <dbReference type="ChEBI" id="CHEBI:136572"/>
        <dbReference type="ChEBI" id="CHEBI:456216"/>
        <dbReference type="EC" id="6.3.2.17"/>
    </reaction>
</comment>
<dbReference type="InterPro" id="IPR004101">
    <property type="entry name" value="Mur_ligase_C"/>
</dbReference>
<dbReference type="RefSeq" id="WP_132432367.1">
    <property type="nucleotide sequence ID" value="NZ_SLWK01000002.1"/>
</dbReference>
<evidence type="ECO:0000256" key="2">
    <source>
        <dbReference type="ARBA" id="ARBA00002714"/>
    </source>
</evidence>